<protein>
    <submittedName>
        <fullName evidence="3">Uncharacterized protein</fullName>
    </submittedName>
</protein>
<feature type="coiled-coil region" evidence="1">
    <location>
        <begin position="460"/>
        <end position="501"/>
    </location>
</feature>
<dbReference type="HOGENOM" id="CLU_446680_0_0_12"/>
<dbReference type="RefSeq" id="WP_013114353.1">
    <property type="nucleotide sequence ID" value="NC_014150.1"/>
</dbReference>
<name>D5UBA5_BRAM5</name>
<feature type="transmembrane region" description="Helical" evidence="2">
    <location>
        <begin position="537"/>
        <end position="558"/>
    </location>
</feature>
<keyword evidence="1" id="KW-0175">Coiled coil</keyword>
<dbReference type="KEGG" id="brm:Bmur_1898"/>
<dbReference type="EMBL" id="CP001959">
    <property type="protein sequence ID" value="ADG71978.1"/>
    <property type="molecule type" value="Genomic_DNA"/>
</dbReference>
<sequence>MQNEVEYTRANLLNLLKEFYLEDNIINNLLEYFTSHKSIDYNRYNDTYKLNDNIQYLNTMLVKANTDWIEFSNDAKNIIEKNNLVNINNLNFDESFFFYFYNVFDNNIINNNDETNLDISLIIEDIKKEHGSNNKYFDIIENIINGIAIIKSISYIQSENKNIVKIYLDNVFVCNILGWCDNIRHKNSLSIIHYLKNNGFVIKIHRETLELVYINVSKYISAKNNNRNIKVGTLYHYLQSPDPKNSYLNVNKLPLSNVKDNIIKKLKDNYIEIDTDYLDIKIDYLDPLYSNIDYKRQLMYRKKQQGIEFGEIEIWPSKEQTDYDYKIIKYYTEKNNKLISSDIVLDELFLTYQSAIFGSLSYNQNEYIYSYIMWIKQFIKISVLDNILHNITSNISLYKGLIFDYFNNILSNEVIEKLHDIINNQNISNDDRKMILGFAADSNHWKDIIINEPEEIINSIKEQDDKIEELKKINKELNCSMNELKEQNENHILEYNNKIIELSGQITEQNTKTDKLTLDVSKANKTAKKAELKTRKYLFIMKLTLFWVVAIVLFTVVFLLQNNILKIENTLLKYIFEYIWGIISFFLTIKEIIGYFKDKKSILKRYDDLSK</sequence>
<evidence type="ECO:0000256" key="2">
    <source>
        <dbReference type="SAM" id="Phobius"/>
    </source>
</evidence>
<keyword evidence="2" id="KW-1133">Transmembrane helix</keyword>
<dbReference type="OrthoDB" id="9930025at2"/>
<dbReference type="AlphaFoldDB" id="D5UBA5"/>
<feature type="transmembrane region" description="Helical" evidence="2">
    <location>
        <begin position="578"/>
        <end position="596"/>
    </location>
</feature>
<evidence type="ECO:0000313" key="4">
    <source>
        <dbReference type="Proteomes" id="UP000001915"/>
    </source>
</evidence>
<evidence type="ECO:0000313" key="3">
    <source>
        <dbReference type="EMBL" id="ADG71978.1"/>
    </source>
</evidence>
<keyword evidence="2" id="KW-0472">Membrane</keyword>
<organism evidence="3 4">
    <name type="scientific">Brachyspira murdochii (strain ATCC 51284 / DSM 12563 / 56-150)</name>
    <name type="common">Serpulina murdochii</name>
    <dbReference type="NCBI Taxonomy" id="526224"/>
    <lineage>
        <taxon>Bacteria</taxon>
        <taxon>Pseudomonadati</taxon>
        <taxon>Spirochaetota</taxon>
        <taxon>Spirochaetia</taxon>
        <taxon>Brachyspirales</taxon>
        <taxon>Brachyspiraceae</taxon>
        <taxon>Brachyspira</taxon>
    </lineage>
</organism>
<accession>D5UBA5</accession>
<dbReference type="Proteomes" id="UP000001915">
    <property type="component" value="Chromosome"/>
</dbReference>
<gene>
    <name evidence="3" type="ordered locus">Bmur_1898</name>
</gene>
<evidence type="ECO:0000256" key="1">
    <source>
        <dbReference type="SAM" id="Coils"/>
    </source>
</evidence>
<reference evidence="3 4" key="1">
    <citation type="journal article" date="2010" name="Stand. Genomic Sci.">
        <title>Complete genome sequence of Brachyspira murdochii type strain (56-150).</title>
        <authorList>
            <person name="Pati A."/>
            <person name="Sikorski J."/>
            <person name="Gronow S."/>
            <person name="Munk C."/>
            <person name="Lapidus A."/>
            <person name="Copeland A."/>
            <person name="Glavina Del Tio T."/>
            <person name="Nolan M."/>
            <person name="Lucas S."/>
            <person name="Chen F."/>
            <person name="Tice H."/>
            <person name="Cheng J.F."/>
            <person name="Han C."/>
            <person name="Detter J.C."/>
            <person name="Bruce D."/>
            <person name="Tapia R."/>
            <person name="Goodwin L."/>
            <person name="Pitluck S."/>
            <person name="Liolios K."/>
            <person name="Ivanova N."/>
            <person name="Mavromatis K."/>
            <person name="Mikhailova N."/>
            <person name="Chen A."/>
            <person name="Palaniappan K."/>
            <person name="Land M."/>
            <person name="Hauser L."/>
            <person name="Chang Y.J."/>
            <person name="Jeffries C.D."/>
            <person name="Spring S."/>
            <person name="Rohde M."/>
            <person name="Goker M."/>
            <person name="Bristow J."/>
            <person name="Eisen J.A."/>
            <person name="Markowitz V."/>
            <person name="Hugenholtz P."/>
            <person name="Kyrpides N.C."/>
            <person name="Klenk H.P."/>
        </authorList>
    </citation>
    <scope>NUCLEOTIDE SEQUENCE [LARGE SCALE GENOMIC DNA]</scope>
    <source>
        <strain evidence="4">ATCC 51284 / DSM 12563 / 56-150</strain>
    </source>
</reference>
<keyword evidence="2" id="KW-0812">Transmembrane</keyword>
<proteinExistence type="predicted"/>